<dbReference type="EMBL" id="PISP01000001">
    <property type="protein sequence ID" value="PKD45289.1"/>
    <property type="molecule type" value="Genomic_DNA"/>
</dbReference>
<reference evidence="1 2" key="1">
    <citation type="submission" date="2017-11" db="EMBL/GenBank/DDBJ databases">
        <title>Rhodohalobacter 15182 sp. nov., isolated from a salt lake.</title>
        <authorList>
            <person name="Han S."/>
        </authorList>
    </citation>
    <scope>NUCLEOTIDE SEQUENCE [LARGE SCALE GENOMIC DNA]</scope>
    <source>
        <strain evidence="1 2">15182</strain>
    </source>
</reference>
<accession>A0A2N0VMA8</accession>
<proteinExistence type="predicted"/>
<gene>
    <name evidence="1" type="ORF">CWD77_07555</name>
</gene>
<organism evidence="1 2">
    <name type="scientific">Rhodohalobacter barkolensis</name>
    <dbReference type="NCBI Taxonomy" id="2053187"/>
    <lineage>
        <taxon>Bacteria</taxon>
        <taxon>Pseudomonadati</taxon>
        <taxon>Balneolota</taxon>
        <taxon>Balneolia</taxon>
        <taxon>Balneolales</taxon>
        <taxon>Balneolaceae</taxon>
        <taxon>Rhodohalobacter</taxon>
    </lineage>
</organism>
<protein>
    <submittedName>
        <fullName evidence="1">Uncharacterized protein</fullName>
    </submittedName>
</protein>
<dbReference type="AlphaFoldDB" id="A0A2N0VMA8"/>
<dbReference type="RefSeq" id="WP_101072861.1">
    <property type="nucleotide sequence ID" value="NZ_PISP01000001.1"/>
</dbReference>
<evidence type="ECO:0000313" key="1">
    <source>
        <dbReference type="EMBL" id="PKD45289.1"/>
    </source>
</evidence>
<evidence type="ECO:0000313" key="2">
    <source>
        <dbReference type="Proteomes" id="UP000233398"/>
    </source>
</evidence>
<comment type="caution">
    <text evidence="1">The sequence shown here is derived from an EMBL/GenBank/DDBJ whole genome shotgun (WGS) entry which is preliminary data.</text>
</comment>
<keyword evidence="2" id="KW-1185">Reference proteome</keyword>
<sequence>MTLNSRKDYIDSEASQGSKSNSLELAHQFVKEIHSDIAPLLQECIIFDSEKTLGNAPAVEIPNDKLAIAPDIRCTTHEGNVFWFEVKDKSQRFYYPDTGADLFQVYGWYNINKHYSEPVFVLFKDPPFDSCIPKTPSEKNLEKFKPRWSKFNGKPYGAWLSQLLELNNNYPRIFNERSRNQQMPILYFLISQMQPVTSWQALIDEVDGKNIPDVKETFEAYHNRTNKLLDEDKVRGIIAALFSK</sequence>
<dbReference type="Proteomes" id="UP000233398">
    <property type="component" value="Unassembled WGS sequence"/>
</dbReference>
<name>A0A2N0VMA8_9BACT</name>